<reference evidence="15" key="2">
    <citation type="journal article" date="2019" name="Int. J. Syst. Evol. Microbiol.">
        <title>The Global Catalogue of Microorganisms (GCM) 10K type strain sequencing project: providing services to taxonomists for standard genome sequencing and annotation.</title>
        <authorList>
            <consortium name="The Broad Institute Genomics Platform"/>
            <consortium name="The Broad Institute Genome Sequencing Center for Infectious Disease"/>
            <person name="Wu L."/>
            <person name="Ma J."/>
        </authorList>
    </citation>
    <scope>NUCLEOTIDE SEQUENCE [LARGE SCALE GENOMIC DNA]</scope>
    <source>
        <strain evidence="15">NBRC 110608</strain>
    </source>
</reference>
<evidence type="ECO:0000256" key="8">
    <source>
        <dbReference type="ARBA" id="ARBA00022982"/>
    </source>
</evidence>
<evidence type="ECO:0000313" key="13">
    <source>
        <dbReference type="EMBL" id="BDZ56348.1"/>
    </source>
</evidence>
<keyword evidence="5" id="KW-0349">Heme</keyword>
<evidence type="ECO:0000256" key="5">
    <source>
        <dbReference type="ARBA" id="ARBA00022617"/>
    </source>
</evidence>
<evidence type="ECO:0000256" key="2">
    <source>
        <dbReference type="ARBA" id="ARBA00007543"/>
    </source>
</evidence>
<keyword evidence="6 12" id="KW-0812">Transmembrane</keyword>
<comment type="subcellular location">
    <subcellularLocation>
        <location evidence="1">Cell membrane</location>
        <topology evidence="1">Multi-pass membrane protein</topology>
    </subcellularLocation>
</comment>
<proteinExistence type="inferred from homology"/>
<reference evidence="13" key="3">
    <citation type="submission" date="2023-02" db="EMBL/GenBank/DDBJ databases">
        <authorList>
            <person name="Sun Q."/>
            <person name="Mori K."/>
        </authorList>
    </citation>
    <scope>NUCLEOTIDE SEQUENCE</scope>
    <source>
        <strain evidence="13">NBRC 110608</strain>
    </source>
</reference>
<keyword evidence="8" id="KW-0249">Electron transport</keyword>
<dbReference type="Proteomes" id="UP001321421">
    <property type="component" value="Chromosome"/>
</dbReference>
<reference evidence="13" key="1">
    <citation type="journal article" date="2014" name="Int. J. Syst. Evol. Microbiol.">
        <title>Complete genome of a new Firmicutes species belonging to the dominant human colonic microbiota ('Ruminococcus bicirculans') reveals two chromosomes and a selective capacity to utilize plant glucans.</title>
        <authorList>
            <consortium name="NISC Comparative Sequencing Program"/>
            <person name="Wegmann U."/>
            <person name="Louis P."/>
            <person name="Goesmann A."/>
            <person name="Henrissat B."/>
            <person name="Duncan S.H."/>
            <person name="Flint H.J."/>
        </authorList>
    </citation>
    <scope>NUCLEOTIDE SEQUENCE</scope>
    <source>
        <strain evidence="13">NBRC 110608</strain>
    </source>
</reference>
<dbReference type="EMBL" id="AP027735">
    <property type="protein sequence ID" value="BDZ56348.1"/>
    <property type="molecule type" value="Genomic_DNA"/>
</dbReference>
<evidence type="ECO:0000256" key="3">
    <source>
        <dbReference type="ARBA" id="ARBA00022448"/>
    </source>
</evidence>
<keyword evidence="10" id="KW-0408">Iron</keyword>
<feature type="transmembrane region" description="Helical" evidence="12">
    <location>
        <begin position="80"/>
        <end position="101"/>
    </location>
</feature>
<dbReference type="RefSeq" id="WP_289231920.1">
    <property type="nucleotide sequence ID" value="NZ_AP027735.1"/>
</dbReference>
<dbReference type="Pfam" id="PF02322">
    <property type="entry name" value="Cyt_bd_oxida_II"/>
    <property type="match status" value="1"/>
</dbReference>
<evidence type="ECO:0000256" key="4">
    <source>
        <dbReference type="ARBA" id="ARBA00022475"/>
    </source>
</evidence>
<keyword evidence="4" id="KW-1003">Cell membrane</keyword>
<evidence type="ECO:0000256" key="9">
    <source>
        <dbReference type="ARBA" id="ARBA00022989"/>
    </source>
</evidence>
<feature type="transmembrane region" description="Helical" evidence="12">
    <location>
        <begin position="121"/>
        <end position="142"/>
    </location>
</feature>
<dbReference type="PANTHER" id="PTHR43141">
    <property type="entry name" value="CYTOCHROME BD2 SUBUNIT II"/>
    <property type="match status" value="1"/>
</dbReference>
<evidence type="ECO:0000256" key="11">
    <source>
        <dbReference type="ARBA" id="ARBA00023136"/>
    </source>
</evidence>
<feature type="transmembrane region" description="Helical" evidence="12">
    <location>
        <begin position="6"/>
        <end position="29"/>
    </location>
</feature>
<keyword evidence="7" id="KW-0479">Metal-binding</keyword>
<dbReference type="InterPro" id="IPR003317">
    <property type="entry name" value="Cyt-d_oxidase_su2"/>
</dbReference>
<evidence type="ECO:0000256" key="6">
    <source>
        <dbReference type="ARBA" id="ARBA00022692"/>
    </source>
</evidence>
<accession>A0ABN6YLN8</accession>
<gene>
    <name evidence="13" type="ORF">GCM10025872_00050</name>
    <name evidence="14" type="ORF">GCM10025872_38380</name>
</gene>
<dbReference type="PANTHER" id="PTHR43141:SF5">
    <property type="entry name" value="CYTOCHROME BD-I UBIQUINOL OXIDASE SUBUNIT 2"/>
    <property type="match status" value="1"/>
</dbReference>
<comment type="similarity">
    <text evidence="2">Belongs to the cytochrome ubiquinol oxidase subunit 2 family.</text>
</comment>
<evidence type="ECO:0000313" key="14">
    <source>
        <dbReference type="EMBL" id="BDZ60181.1"/>
    </source>
</evidence>
<evidence type="ECO:0000256" key="12">
    <source>
        <dbReference type="SAM" id="Phobius"/>
    </source>
</evidence>
<organism evidence="13 15">
    <name type="scientific">Barrientosiimonas endolithica</name>
    <dbReference type="NCBI Taxonomy" id="1535208"/>
    <lineage>
        <taxon>Bacteria</taxon>
        <taxon>Bacillati</taxon>
        <taxon>Actinomycetota</taxon>
        <taxon>Actinomycetes</taxon>
        <taxon>Micrococcales</taxon>
        <taxon>Dermacoccaceae</taxon>
        <taxon>Barrientosiimonas</taxon>
    </lineage>
</organism>
<evidence type="ECO:0000256" key="7">
    <source>
        <dbReference type="ARBA" id="ARBA00022723"/>
    </source>
</evidence>
<dbReference type="NCBIfam" id="TIGR00203">
    <property type="entry name" value="cydB"/>
    <property type="match status" value="1"/>
</dbReference>
<keyword evidence="11 12" id="KW-0472">Membrane</keyword>
<evidence type="ECO:0000313" key="15">
    <source>
        <dbReference type="Proteomes" id="UP001321421"/>
    </source>
</evidence>
<name>A0ABN6YLN8_9MICO</name>
<evidence type="ECO:0000256" key="1">
    <source>
        <dbReference type="ARBA" id="ARBA00004651"/>
    </source>
</evidence>
<protein>
    <submittedName>
        <fullName evidence="13">Cytochrome c oxidase assembly protein</fullName>
    </submittedName>
</protein>
<feature type="transmembrane region" description="Helical" evidence="12">
    <location>
        <begin position="228"/>
        <end position="247"/>
    </location>
</feature>
<dbReference type="EMBL" id="AP027735">
    <property type="protein sequence ID" value="BDZ60181.1"/>
    <property type="molecule type" value="Genomic_DNA"/>
</dbReference>
<feature type="transmembrane region" description="Helical" evidence="12">
    <location>
        <begin position="200"/>
        <end position="222"/>
    </location>
</feature>
<keyword evidence="15" id="KW-1185">Reference proteome</keyword>
<feature type="transmembrane region" description="Helical" evidence="12">
    <location>
        <begin position="162"/>
        <end position="188"/>
    </location>
</feature>
<evidence type="ECO:0000256" key="10">
    <source>
        <dbReference type="ARBA" id="ARBA00023004"/>
    </source>
</evidence>
<keyword evidence="9 12" id="KW-1133">Transmembrane helix</keyword>
<sequence>MELTTVWFILIAVLWTGYFILEGFDFGVGMMLPIVGKGKNAAETEKRRRLVLTTIGPFWDGNEVWLITAGGAMFAAFPHWYATMFSGFYLPLLLVLVALIVRNVGLEYRPKRNDMTWRRRWDLMIVFGSVLPPLLLGVALTNTVRGLPIDQNMEFTGSLLSLLNPLSLLGGVTYVVVSLAHGAFFVALKTKGDVRELARGLGARVGVVAGVLVAALLLWLGVASDGTALTWATSAVAVVALVAALAFNRRGAEGAAFAGTFVTIGMTVATYFLLLFPDVMPSSTNEAWSLTTTNAASSHLTLTIMTWAAVIFLPIVLAYSAYNYWVFRKRVSIQMLSEESAPQIERAES</sequence>
<dbReference type="PIRSF" id="PIRSF000267">
    <property type="entry name" value="Cyt_oxidse_sub2"/>
    <property type="match status" value="1"/>
</dbReference>
<keyword evidence="3" id="KW-0813">Transport</keyword>
<feature type="transmembrane region" description="Helical" evidence="12">
    <location>
        <begin position="254"/>
        <end position="276"/>
    </location>
</feature>
<feature type="transmembrane region" description="Helical" evidence="12">
    <location>
        <begin position="296"/>
        <end position="322"/>
    </location>
</feature>